<organism evidence="4 5">
    <name type="scientific">Clydaea vesicula</name>
    <dbReference type="NCBI Taxonomy" id="447962"/>
    <lineage>
        <taxon>Eukaryota</taxon>
        <taxon>Fungi</taxon>
        <taxon>Fungi incertae sedis</taxon>
        <taxon>Chytridiomycota</taxon>
        <taxon>Chytridiomycota incertae sedis</taxon>
        <taxon>Chytridiomycetes</taxon>
        <taxon>Lobulomycetales</taxon>
        <taxon>Lobulomycetaceae</taxon>
        <taxon>Clydaea</taxon>
    </lineage>
</organism>
<protein>
    <recommendedName>
        <fullName evidence="3">CCDC92/74 N-terminal domain-containing protein</fullName>
    </recommendedName>
</protein>
<dbReference type="Pfam" id="PF14916">
    <property type="entry name" value="CCDC92"/>
    <property type="match status" value="1"/>
</dbReference>
<evidence type="ECO:0000313" key="5">
    <source>
        <dbReference type="Proteomes" id="UP001211065"/>
    </source>
</evidence>
<keyword evidence="5" id="KW-1185">Reference proteome</keyword>
<accession>A0AAD5XYH6</accession>
<evidence type="ECO:0000313" key="4">
    <source>
        <dbReference type="EMBL" id="KAJ3226477.1"/>
    </source>
</evidence>
<dbReference type="EMBL" id="JADGJW010000035">
    <property type="protein sequence ID" value="KAJ3226477.1"/>
    <property type="molecule type" value="Genomic_DNA"/>
</dbReference>
<feature type="domain" description="CCDC92/74 N-terminal" evidence="3">
    <location>
        <begin position="80"/>
        <end position="123"/>
    </location>
</feature>
<sequence length="483" mass="54439">MPTTMLYPAHPESMISTGCNSQLNISMINLSEENISQYQINQRPKSPENNNYVGETFIKDKNSVKVPVVLESVYQKALSRIQNLESALEHQKNSHAEQLKGLHEEVKRLQTVCNDLTINMVLCGGDVNNSATLQVPLKKTRRGSTFRNNVNEEDETAGNSLRPNNLIKRRSSNQKNQSAVNLNKISSQQPNSSSNISAKLAEESSNKNKINKAEQQEENLSILLQKQKTKYIQILERAQLEIKQQKKDLDKHKVECELLKEVLSISGGISFSQKDLKEAIVNFQMAKSKIEHRFSKDVQPTSLPSQLPNSKINREKQLQKKQIPGGSGNGQRNNKQVLPPIDRTSSNTSIKSLPKPPTSNPTSANKFRKIKSKDELEDNQSPKEIIIEQEAEEVGLNLIQDEKSKIVGDLLKLSSKTKKTLDGVMVEAESSENLNKYLTTKFIETSPLAVSNMPKSNQAWNKKMHGTRMVRKKMYQDLLERSV</sequence>
<feature type="region of interest" description="Disordered" evidence="2">
    <location>
        <begin position="144"/>
        <end position="213"/>
    </location>
</feature>
<feature type="compositionally biased region" description="Polar residues" evidence="2">
    <location>
        <begin position="298"/>
        <end position="311"/>
    </location>
</feature>
<dbReference type="Proteomes" id="UP001211065">
    <property type="component" value="Unassembled WGS sequence"/>
</dbReference>
<evidence type="ECO:0000256" key="1">
    <source>
        <dbReference type="SAM" id="Coils"/>
    </source>
</evidence>
<dbReference type="AlphaFoldDB" id="A0AAD5XYH6"/>
<keyword evidence="1" id="KW-0175">Coiled coil</keyword>
<feature type="compositionally biased region" description="Basic and acidic residues" evidence="2">
    <location>
        <begin position="200"/>
        <end position="213"/>
    </location>
</feature>
<proteinExistence type="predicted"/>
<feature type="region of interest" description="Disordered" evidence="2">
    <location>
        <begin position="295"/>
        <end position="383"/>
    </location>
</feature>
<feature type="coiled-coil region" evidence="1">
    <location>
        <begin position="74"/>
        <end position="119"/>
    </location>
</feature>
<gene>
    <name evidence="4" type="ORF">HK099_004787</name>
</gene>
<feature type="compositionally biased region" description="Polar residues" evidence="2">
    <location>
        <begin position="173"/>
        <end position="184"/>
    </location>
</feature>
<reference evidence="4" key="1">
    <citation type="submission" date="2020-05" db="EMBL/GenBank/DDBJ databases">
        <title>Phylogenomic resolution of chytrid fungi.</title>
        <authorList>
            <person name="Stajich J.E."/>
            <person name="Amses K."/>
            <person name="Simmons R."/>
            <person name="Seto K."/>
            <person name="Myers J."/>
            <person name="Bonds A."/>
            <person name="Quandt C.A."/>
            <person name="Barry K."/>
            <person name="Liu P."/>
            <person name="Grigoriev I."/>
            <person name="Longcore J.E."/>
            <person name="James T.Y."/>
        </authorList>
    </citation>
    <scope>NUCLEOTIDE SEQUENCE</scope>
    <source>
        <strain evidence="4">JEL0476</strain>
    </source>
</reference>
<evidence type="ECO:0000256" key="2">
    <source>
        <dbReference type="SAM" id="MobiDB-lite"/>
    </source>
</evidence>
<dbReference type="InterPro" id="IPR039496">
    <property type="entry name" value="CCDC92/74_N"/>
</dbReference>
<feature type="compositionally biased region" description="Low complexity" evidence="2">
    <location>
        <begin position="185"/>
        <end position="197"/>
    </location>
</feature>
<comment type="caution">
    <text evidence="4">The sequence shown here is derived from an EMBL/GenBank/DDBJ whole genome shotgun (WGS) entry which is preliminary data.</text>
</comment>
<evidence type="ECO:0000259" key="3">
    <source>
        <dbReference type="Pfam" id="PF14916"/>
    </source>
</evidence>
<name>A0AAD5XYH6_9FUNG</name>